<evidence type="ECO:0000313" key="8">
    <source>
        <dbReference type="Proteomes" id="UP000030008"/>
    </source>
</evidence>
<dbReference type="EMBL" id="JQIF01000042">
    <property type="protein sequence ID" value="KGJ53248.1"/>
    <property type="molecule type" value="Genomic_DNA"/>
</dbReference>
<evidence type="ECO:0000256" key="3">
    <source>
        <dbReference type="ARBA" id="ARBA00022989"/>
    </source>
</evidence>
<sequence>MILKKRARQLKQDLPIIYLVWKDRDTPVLAKALAAMTAVYALSPIDLIPDFIPVLGLLDDVILLPALIILTCKLIPDEIWERNRWLCEEIQEKKQRKWYYAVPIVVIWLLMICLIVKAVL</sequence>
<reference evidence="7 8" key="1">
    <citation type="submission" date="2014-08" db="EMBL/GenBank/DDBJ databases">
        <title>Clostridium innocuum, an unnegligible vancomycin-resistant pathogen causing extra-intestinal infections.</title>
        <authorList>
            <person name="Feng Y."/>
            <person name="Chiu C.-H."/>
        </authorList>
    </citation>
    <scope>NUCLEOTIDE SEQUENCE [LARGE SCALE GENOMIC DNA]</scope>
    <source>
        <strain evidence="7 8">AN88</strain>
    </source>
</reference>
<evidence type="ECO:0000256" key="4">
    <source>
        <dbReference type="ARBA" id="ARBA00023136"/>
    </source>
</evidence>
<gene>
    <name evidence="7" type="ORF">CIAN88_09915</name>
</gene>
<feature type="domain" description="DUF1232" evidence="6">
    <location>
        <begin position="30"/>
        <end position="65"/>
    </location>
</feature>
<dbReference type="Pfam" id="PF06803">
    <property type="entry name" value="DUF1232"/>
    <property type="match status" value="1"/>
</dbReference>
<dbReference type="InterPro" id="IPR010652">
    <property type="entry name" value="DUF1232"/>
</dbReference>
<evidence type="ECO:0000256" key="2">
    <source>
        <dbReference type="ARBA" id="ARBA00022692"/>
    </source>
</evidence>
<dbReference type="Proteomes" id="UP000030008">
    <property type="component" value="Unassembled WGS sequence"/>
</dbReference>
<protein>
    <submittedName>
        <fullName evidence="7">Membrane protein</fullName>
    </submittedName>
</protein>
<feature type="transmembrane region" description="Helical" evidence="5">
    <location>
        <begin position="98"/>
        <end position="119"/>
    </location>
</feature>
<evidence type="ECO:0000259" key="6">
    <source>
        <dbReference type="Pfam" id="PF06803"/>
    </source>
</evidence>
<keyword evidence="2 5" id="KW-0812">Transmembrane</keyword>
<dbReference type="GO" id="GO:0012505">
    <property type="term" value="C:endomembrane system"/>
    <property type="evidence" value="ECO:0007669"/>
    <property type="project" value="UniProtKB-SubCell"/>
</dbReference>
<name>A0A099I8L5_CLOIN</name>
<evidence type="ECO:0000256" key="5">
    <source>
        <dbReference type="SAM" id="Phobius"/>
    </source>
</evidence>
<organism evidence="7 8">
    <name type="scientific">Clostridium innocuum</name>
    <dbReference type="NCBI Taxonomy" id="1522"/>
    <lineage>
        <taxon>Bacteria</taxon>
        <taxon>Bacillati</taxon>
        <taxon>Bacillota</taxon>
        <taxon>Clostridia</taxon>
        <taxon>Eubacteriales</taxon>
        <taxon>Clostridiaceae</taxon>
        <taxon>Clostridium</taxon>
    </lineage>
</organism>
<proteinExistence type="predicted"/>
<keyword evidence="4 5" id="KW-0472">Membrane</keyword>
<comment type="subcellular location">
    <subcellularLocation>
        <location evidence="1">Endomembrane system</location>
        <topology evidence="1">Multi-pass membrane protein</topology>
    </subcellularLocation>
</comment>
<accession>A0A099I8L5</accession>
<keyword evidence="3 5" id="KW-1133">Transmembrane helix</keyword>
<evidence type="ECO:0000313" key="7">
    <source>
        <dbReference type="EMBL" id="KGJ53248.1"/>
    </source>
</evidence>
<dbReference type="AlphaFoldDB" id="A0A099I8L5"/>
<comment type="caution">
    <text evidence="7">The sequence shown here is derived from an EMBL/GenBank/DDBJ whole genome shotgun (WGS) entry which is preliminary data.</text>
</comment>
<dbReference type="RefSeq" id="WP_044905266.1">
    <property type="nucleotide sequence ID" value="NZ_JQIF01000042.1"/>
</dbReference>
<evidence type="ECO:0000256" key="1">
    <source>
        <dbReference type="ARBA" id="ARBA00004127"/>
    </source>
</evidence>